<accession>A0A0C3BS92</accession>
<dbReference type="OrthoDB" id="3245731at2759"/>
<feature type="compositionally biased region" description="Low complexity" evidence="1">
    <location>
        <begin position="450"/>
        <end position="462"/>
    </location>
</feature>
<feature type="compositionally biased region" description="Low complexity" evidence="1">
    <location>
        <begin position="319"/>
        <end position="339"/>
    </location>
</feature>
<dbReference type="HOGENOM" id="CLU_460831_0_0_1"/>
<feature type="region of interest" description="Disordered" evidence="1">
    <location>
        <begin position="1"/>
        <end position="108"/>
    </location>
</feature>
<feature type="region of interest" description="Disordered" evidence="1">
    <location>
        <begin position="529"/>
        <end position="592"/>
    </location>
</feature>
<feature type="compositionally biased region" description="Pro residues" evidence="1">
    <location>
        <begin position="463"/>
        <end position="473"/>
    </location>
</feature>
<dbReference type="Proteomes" id="UP000053424">
    <property type="component" value="Unassembled WGS sequence"/>
</dbReference>
<dbReference type="AlphaFoldDB" id="A0A0C3BS92"/>
<feature type="compositionally biased region" description="Pro residues" evidence="1">
    <location>
        <begin position="94"/>
        <end position="105"/>
    </location>
</feature>
<name>A0A0C3BS92_HEBCY</name>
<feature type="compositionally biased region" description="Polar residues" evidence="1">
    <location>
        <begin position="20"/>
        <end position="35"/>
    </location>
</feature>
<feature type="compositionally biased region" description="Acidic residues" evidence="1">
    <location>
        <begin position="367"/>
        <end position="376"/>
    </location>
</feature>
<sequence length="592" mass="63198">MVFGFFSRKPPAAAATTTTVEAGSSTANLTEQDAISPQFKFPPAPQLQLHTPSPSIDSNALLLAEKPKPKPKPRARAKPKPKPVVEPKHASPDIVPPDTPSPPPEDLTVPVVTDPTALYALISSVPAQTLHTYTLAHLSPVPPSPFPFTALSGPPPIATPTPDILTALTTFFSSLAPPPKLHCVRCHRWYFELENADTACRIPHDDDSATVERVGLTRGGDAVYETLWGCCSKTVEGDGDMGPPDGWCYEGAHTTDTKRARFRADSTPQNDKLTSCLAMRCHMPPLPPRSSRASASRKRNRRVMETDGDEHEDDARSVASSQRTHARSQSQSHSHSISIPRNTHARTRSVSSMSKGKARVCYPPEGGENEEQEEVEEPRRPAKRVRARKSSVFAGSASASRRLRKEEEEGTSSENENDDPDAMDVDNDMPPPPPPISPPRSPPKRKSKLSAKAAAAASACAASPPPRSPPRSPPNRDPKVNGRKAVPTSSASSASRGGSPTPAASMPKPASMARAMMAKRVEVEIVSRSPPKSVGVGAVSVGGGKSVSRVGSVGSLRGGRGKKEGKEKEKETEKTKLLGEIVDTSVDGEGWS</sequence>
<feature type="compositionally biased region" description="Pro residues" evidence="1">
    <location>
        <begin position="429"/>
        <end position="441"/>
    </location>
</feature>
<feature type="compositionally biased region" description="Polar residues" evidence="1">
    <location>
        <begin position="48"/>
        <end position="58"/>
    </location>
</feature>
<protein>
    <submittedName>
        <fullName evidence="2">Uncharacterized protein</fullName>
    </submittedName>
</protein>
<feature type="compositionally biased region" description="Acidic residues" evidence="1">
    <location>
        <begin position="408"/>
        <end position="427"/>
    </location>
</feature>
<feature type="compositionally biased region" description="Low complexity" evidence="1">
    <location>
        <begin position="487"/>
        <end position="515"/>
    </location>
</feature>
<evidence type="ECO:0000313" key="3">
    <source>
        <dbReference type="Proteomes" id="UP000053424"/>
    </source>
</evidence>
<proteinExistence type="predicted"/>
<feature type="compositionally biased region" description="Low complexity" evidence="1">
    <location>
        <begin position="546"/>
        <end position="555"/>
    </location>
</feature>
<gene>
    <name evidence="2" type="ORF">M413DRAFT_449985</name>
</gene>
<reference evidence="3" key="2">
    <citation type="submission" date="2015-01" db="EMBL/GenBank/DDBJ databases">
        <title>Evolutionary Origins and Diversification of the Mycorrhizal Mutualists.</title>
        <authorList>
            <consortium name="DOE Joint Genome Institute"/>
            <consortium name="Mycorrhizal Genomics Consortium"/>
            <person name="Kohler A."/>
            <person name="Kuo A."/>
            <person name="Nagy L.G."/>
            <person name="Floudas D."/>
            <person name="Copeland A."/>
            <person name="Barry K.W."/>
            <person name="Cichocki N."/>
            <person name="Veneault-Fourrey C."/>
            <person name="LaButti K."/>
            <person name="Lindquist E.A."/>
            <person name="Lipzen A."/>
            <person name="Lundell T."/>
            <person name="Morin E."/>
            <person name="Murat C."/>
            <person name="Riley R."/>
            <person name="Ohm R."/>
            <person name="Sun H."/>
            <person name="Tunlid A."/>
            <person name="Henrissat B."/>
            <person name="Grigoriev I.V."/>
            <person name="Hibbett D.S."/>
            <person name="Martin F."/>
        </authorList>
    </citation>
    <scope>NUCLEOTIDE SEQUENCE [LARGE SCALE GENOMIC DNA]</scope>
    <source>
        <strain evidence="3">h7</strain>
    </source>
</reference>
<reference evidence="2 3" key="1">
    <citation type="submission" date="2014-04" db="EMBL/GenBank/DDBJ databases">
        <authorList>
            <consortium name="DOE Joint Genome Institute"/>
            <person name="Kuo A."/>
            <person name="Gay G."/>
            <person name="Dore J."/>
            <person name="Kohler A."/>
            <person name="Nagy L.G."/>
            <person name="Floudas D."/>
            <person name="Copeland A."/>
            <person name="Barry K.W."/>
            <person name="Cichocki N."/>
            <person name="Veneault-Fourrey C."/>
            <person name="LaButti K."/>
            <person name="Lindquist E.A."/>
            <person name="Lipzen A."/>
            <person name="Lundell T."/>
            <person name="Morin E."/>
            <person name="Murat C."/>
            <person name="Sun H."/>
            <person name="Tunlid A."/>
            <person name="Henrissat B."/>
            <person name="Grigoriev I.V."/>
            <person name="Hibbett D.S."/>
            <person name="Martin F."/>
            <person name="Nordberg H.P."/>
            <person name="Cantor M.N."/>
            <person name="Hua S.X."/>
        </authorList>
    </citation>
    <scope>NUCLEOTIDE SEQUENCE [LARGE SCALE GENOMIC DNA]</scope>
    <source>
        <strain evidence="3">h7</strain>
    </source>
</reference>
<feature type="compositionally biased region" description="Basic residues" evidence="1">
    <location>
        <begin position="69"/>
        <end position="81"/>
    </location>
</feature>
<keyword evidence="3" id="KW-1185">Reference proteome</keyword>
<dbReference type="EMBL" id="KN831841">
    <property type="protein sequence ID" value="KIM34939.1"/>
    <property type="molecule type" value="Genomic_DNA"/>
</dbReference>
<evidence type="ECO:0000313" key="2">
    <source>
        <dbReference type="EMBL" id="KIM34939.1"/>
    </source>
</evidence>
<organism evidence="2 3">
    <name type="scientific">Hebeloma cylindrosporum</name>
    <dbReference type="NCBI Taxonomy" id="76867"/>
    <lineage>
        <taxon>Eukaryota</taxon>
        <taxon>Fungi</taxon>
        <taxon>Dikarya</taxon>
        <taxon>Basidiomycota</taxon>
        <taxon>Agaricomycotina</taxon>
        <taxon>Agaricomycetes</taxon>
        <taxon>Agaricomycetidae</taxon>
        <taxon>Agaricales</taxon>
        <taxon>Agaricineae</taxon>
        <taxon>Hymenogastraceae</taxon>
        <taxon>Hebeloma</taxon>
    </lineage>
</organism>
<evidence type="ECO:0000256" key="1">
    <source>
        <dbReference type="SAM" id="MobiDB-lite"/>
    </source>
</evidence>
<feature type="region of interest" description="Disordered" evidence="1">
    <location>
        <begin position="274"/>
        <end position="515"/>
    </location>
</feature>
<feature type="compositionally biased region" description="Basic and acidic residues" evidence="1">
    <location>
        <begin position="561"/>
        <end position="577"/>
    </location>
</feature>